<feature type="domain" description="TIR" evidence="12">
    <location>
        <begin position="543"/>
        <end position="701"/>
    </location>
</feature>
<dbReference type="GO" id="GO:0016020">
    <property type="term" value="C:membrane"/>
    <property type="evidence" value="ECO:0007669"/>
    <property type="project" value="UniProtKB-SubCell"/>
</dbReference>
<evidence type="ECO:0000256" key="1">
    <source>
        <dbReference type="ARBA" id="ARBA00004479"/>
    </source>
</evidence>
<evidence type="ECO:0000313" key="14">
    <source>
        <dbReference type="Proteomes" id="UP001519460"/>
    </source>
</evidence>
<keyword evidence="9" id="KW-0325">Glycoprotein</keyword>
<evidence type="ECO:0000256" key="5">
    <source>
        <dbReference type="ARBA" id="ARBA00022737"/>
    </source>
</evidence>
<evidence type="ECO:0000256" key="11">
    <source>
        <dbReference type="SAM" id="SignalP"/>
    </source>
</evidence>
<evidence type="ECO:0000256" key="3">
    <source>
        <dbReference type="ARBA" id="ARBA00022692"/>
    </source>
</evidence>
<evidence type="ECO:0000313" key="13">
    <source>
        <dbReference type="EMBL" id="KAK7454686.1"/>
    </source>
</evidence>
<evidence type="ECO:0000259" key="12">
    <source>
        <dbReference type="PROSITE" id="PS50104"/>
    </source>
</evidence>
<dbReference type="InterPro" id="IPR003591">
    <property type="entry name" value="Leu-rich_rpt_typical-subtyp"/>
</dbReference>
<dbReference type="EMBL" id="JACVVK020000701">
    <property type="protein sequence ID" value="KAK7454686.1"/>
    <property type="molecule type" value="Genomic_DNA"/>
</dbReference>
<dbReference type="SMART" id="SM00369">
    <property type="entry name" value="LRR_TYP"/>
    <property type="match status" value="3"/>
</dbReference>
<dbReference type="SUPFAM" id="SSF52058">
    <property type="entry name" value="L domain-like"/>
    <property type="match status" value="1"/>
</dbReference>
<keyword evidence="2" id="KW-0433">Leucine-rich repeat</keyword>
<evidence type="ECO:0000256" key="10">
    <source>
        <dbReference type="SAM" id="Phobius"/>
    </source>
</evidence>
<evidence type="ECO:0000256" key="2">
    <source>
        <dbReference type="ARBA" id="ARBA00022614"/>
    </source>
</evidence>
<keyword evidence="5" id="KW-0677">Repeat</keyword>
<dbReference type="SMART" id="SM00082">
    <property type="entry name" value="LRRCT"/>
    <property type="match status" value="2"/>
</dbReference>
<comment type="caution">
    <text evidence="13">The sequence shown here is derived from an EMBL/GenBank/DDBJ whole genome shotgun (WGS) entry which is preliminary data.</text>
</comment>
<evidence type="ECO:0000256" key="7">
    <source>
        <dbReference type="ARBA" id="ARBA00023136"/>
    </source>
</evidence>
<evidence type="ECO:0000256" key="4">
    <source>
        <dbReference type="ARBA" id="ARBA00022729"/>
    </source>
</evidence>
<accession>A0ABD0J2L1</accession>
<keyword evidence="8" id="KW-0675">Receptor</keyword>
<dbReference type="Gene3D" id="3.40.50.10140">
    <property type="entry name" value="Toll/interleukin-1 receptor homology (TIR) domain"/>
    <property type="match status" value="1"/>
</dbReference>
<dbReference type="InterPro" id="IPR000483">
    <property type="entry name" value="Cys-rich_flank_reg_C"/>
</dbReference>
<proteinExistence type="predicted"/>
<dbReference type="PANTHER" id="PTHR24365:SF541">
    <property type="entry name" value="PROTEIN TOLL-RELATED"/>
    <property type="match status" value="1"/>
</dbReference>
<evidence type="ECO:0000256" key="8">
    <source>
        <dbReference type="ARBA" id="ARBA00023170"/>
    </source>
</evidence>
<dbReference type="Proteomes" id="UP001519460">
    <property type="component" value="Unassembled WGS sequence"/>
</dbReference>
<dbReference type="InterPro" id="IPR032675">
    <property type="entry name" value="LRR_dom_sf"/>
</dbReference>
<feature type="transmembrane region" description="Helical" evidence="10">
    <location>
        <begin position="498"/>
        <end position="520"/>
    </location>
</feature>
<name>A0ABD0J2L1_9CAEN</name>
<dbReference type="Gene3D" id="3.80.10.10">
    <property type="entry name" value="Ribonuclease Inhibitor"/>
    <property type="match status" value="2"/>
</dbReference>
<keyword evidence="6 10" id="KW-1133">Transmembrane helix</keyword>
<evidence type="ECO:0000256" key="6">
    <source>
        <dbReference type="ARBA" id="ARBA00022989"/>
    </source>
</evidence>
<dbReference type="PROSITE" id="PS50104">
    <property type="entry name" value="TIR"/>
    <property type="match status" value="1"/>
</dbReference>
<feature type="chain" id="PRO_5044834959" description="TIR domain-containing protein" evidence="11">
    <location>
        <begin position="17"/>
        <end position="706"/>
    </location>
</feature>
<dbReference type="Pfam" id="PF13676">
    <property type="entry name" value="TIR_2"/>
    <property type="match status" value="1"/>
</dbReference>
<organism evidence="13 14">
    <name type="scientific">Batillaria attramentaria</name>
    <dbReference type="NCBI Taxonomy" id="370345"/>
    <lineage>
        <taxon>Eukaryota</taxon>
        <taxon>Metazoa</taxon>
        <taxon>Spiralia</taxon>
        <taxon>Lophotrochozoa</taxon>
        <taxon>Mollusca</taxon>
        <taxon>Gastropoda</taxon>
        <taxon>Caenogastropoda</taxon>
        <taxon>Sorbeoconcha</taxon>
        <taxon>Cerithioidea</taxon>
        <taxon>Batillariidae</taxon>
        <taxon>Batillaria</taxon>
    </lineage>
</organism>
<dbReference type="InterPro" id="IPR035897">
    <property type="entry name" value="Toll_tir_struct_dom_sf"/>
</dbReference>
<keyword evidence="14" id="KW-1185">Reference proteome</keyword>
<dbReference type="SMART" id="SM00255">
    <property type="entry name" value="TIR"/>
    <property type="match status" value="1"/>
</dbReference>
<dbReference type="AlphaFoldDB" id="A0ABD0J2L1"/>
<evidence type="ECO:0000256" key="9">
    <source>
        <dbReference type="ARBA" id="ARBA00023180"/>
    </source>
</evidence>
<keyword evidence="3 10" id="KW-0812">Transmembrane</keyword>
<gene>
    <name evidence="13" type="ORF">BaRGS_00039569</name>
</gene>
<keyword evidence="7 10" id="KW-0472">Membrane</keyword>
<dbReference type="PANTHER" id="PTHR24365">
    <property type="entry name" value="TOLL-LIKE RECEPTOR"/>
    <property type="match status" value="1"/>
</dbReference>
<dbReference type="InterPro" id="IPR000157">
    <property type="entry name" value="TIR_dom"/>
</dbReference>
<dbReference type="SUPFAM" id="SSF52200">
    <property type="entry name" value="Toll/Interleukin receptor TIR domain"/>
    <property type="match status" value="1"/>
</dbReference>
<keyword evidence="4 11" id="KW-0732">Signal</keyword>
<sequence>MRIVIAFLAILQVVEGHGGGDCKRWCGYCDHGGCAWIVRKACCGHFDPSLLFPLHVDVNCSQPNRSRIIPPDNYSDTGESQQCSGFSLVHQHGCLTAMPESYCSYNTTRAIILRWNSFSEFPALSCLEKLGGLDLRNNELTSVPRDAFVGLTMLDEVRLDFNKITHIHPNAFDVPLPKLNRFSISHNLLVSVEPWPLTIPHVFCYFGLSHNRISRLTNERHWTFNISVEAGPGWVDLRYNQFVEPPTAQLSQFRMSLSELGGEVLFWGINIRHNPYHCDCKAYGFARLLRFIYSFTPHNNLLGTCASPPKFKGMYVKDLPQDELTCNVTTNCPQGCACQERPAREDILVDCVDRDLTELPENMPDGKLTLLLANNSIGRTSARGYFRRVVRVDLSENSLEVFDESTPRLLKNAERVDLRGNALRHLPYTFQILSPDVVFLDPDTLTCACDLTWFASWVHFARSERFSRVVCTTEKGHVVNMTTATGKMLGCDDDRDRVFIYSLVSIFMTLFVTVSILIVFRHEALVLTHLMTLRRIRHQARHIRYDVFLSTSVVNEADSAWVCEELLPVLDRSEMTCYWPRRDCVPGCVEMEEASKRLQESASVLVVLSPDYVKSPACLFQFKQAYRQMLKHGRGRLILVCRSSVSRRDVEDAKLRAMVTLRLFYSTARAGHLERIVRELNQFCSEMREKGSMAAHAYEEIAMDEM</sequence>
<feature type="signal peptide" evidence="11">
    <location>
        <begin position="1"/>
        <end position="16"/>
    </location>
</feature>
<protein>
    <recommendedName>
        <fullName evidence="12">TIR domain-containing protein</fullName>
    </recommendedName>
</protein>
<reference evidence="13 14" key="1">
    <citation type="journal article" date="2023" name="Sci. Data">
        <title>Genome assembly of the Korean intertidal mud-creeper Batillaria attramentaria.</title>
        <authorList>
            <person name="Patra A.K."/>
            <person name="Ho P.T."/>
            <person name="Jun S."/>
            <person name="Lee S.J."/>
            <person name="Kim Y."/>
            <person name="Won Y.J."/>
        </authorList>
    </citation>
    <scope>NUCLEOTIDE SEQUENCE [LARGE SCALE GENOMIC DNA]</scope>
    <source>
        <strain evidence="13">Wonlab-2016</strain>
    </source>
</reference>
<comment type="subcellular location">
    <subcellularLocation>
        <location evidence="1">Membrane</location>
        <topology evidence="1">Single-pass type I membrane protein</topology>
    </subcellularLocation>
</comment>